<dbReference type="InterPro" id="IPR006553">
    <property type="entry name" value="Leu-rich_rpt_Cys-con_subtyp"/>
</dbReference>
<evidence type="ECO:0000259" key="2">
    <source>
        <dbReference type="Pfam" id="PF18791"/>
    </source>
</evidence>
<evidence type="ECO:0008006" key="5">
    <source>
        <dbReference type="Google" id="ProtNLM"/>
    </source>
</evidence>
<dbReference type="SMART" id="SM00367">
    <property type="entry name" value="LRR_CC"/>
    <property type="match status" value="4"/>
</dbReference>
<dbReference type="AlphaFoldDB" id="A0A8T0G9A0"/>
<evidence type="ECO:0000259" key="1">
    <source>
        <dbReference type="Pfam" id="PF18511"/>
    </source>
</evidence>
<name>A0A8T0G9A0_CERPU</name>
<gene>
    <name evidence="3" type="ORF">KC19_12G187400</name>
</gene>
<dbReference type="InterPro" id="IPR041101">
    <property type="entry name" value="Transp_inhibit"/>
</dbReference>
<dbReference type="Pfam" id="PF18511">
    <property type="entry name" value="F-box_5"/>
    <property type="match status" value="1"/>
</dbReference>
<dbReference type="Proteomes" id="UP000822688">
    <property type="component" value="Chromosome 12"/>
</dbReference>
<organism evidence="3 4">
    <name type="scientific">Ceratodon purpureus</name>
    <name type="common">Fire moss</name>
    <name type="synonym">Dicranum purpureum</name>
    <dbReference type="NCBI Taxonomy" id="3225"/>
    <lineage>
        <taxon>Eukaryota</taxon>
        <taxon>Viridiplantae</taxon>
        <taxon>Streptophyta</taxon>
        <taxon>Embryophyta</taxon>
        <taxon>Bryophyta</taxon>
        <taxon>Bryophytina</taxon>
        <taxon>Bryopsida</taxon>
        <taxon>Dicranidae</taxon>
        <taxon>Pseudoditrichales</taxon>
        <taxon>Ditrichaceae</taxon>
        <taxon>Ceratodon</taxon>
    </lineage>
</organism>
<proteinExistence type="predicted"/>
<dbReference type="PANTHER" id="PTHR16134:SF43">
    <property type="entry name" value="CORONATINE-INSENSITIVE PROTEIN 1"/>
    <property type="match status" value="1"/>
</dbReference>
<dbReference type="InterPro" id="IPR041567">
    <property type="entry name" value="COI1_F-box"/>
</dbReference>
<dbReference type="OrthoDB" id="550575at2759"/>
<dbReference type="InterPro" id="IPR036047">
    <property type="entry name" value="F-box-like_dom_sf"/>
</dbReference>
<protein>
    <recommendedName>
        <fullName evidence="5">F-box domain-containing protein</fullName>
    </recommendedName>
</protein>
<dbReference type="Gene3D" id="3.80.10.10">
    <property type="entry name" value="Ribonuclease Inhibitor"/>
    <property type="match status" value="1"/>
</dbReference>
<sequence>MMLRQEPQEERFTRMRSVKGKEDVPITECINNKLPEQIMECIFNQLDKSEDRGAASQVCKMWQRIDGLTRKMVYITNCYSIAPSDLSRRFKNLEKIKIKGKPRAYEFGLLVENWGGHAGPWIEEIVRAYPKLQVLHLRRMDVTDEDLELLALKCTRLQKLKLHKCSGFSTKGLEFITDSCRHLRILDLEESDDMEDLGGPWLQFLQKGEGTLASLNIASAGLDEANVKESLHMLAPRLKSMCSLRVSDMDLDSFIKILDYSVVPVVELGLGCYSLRQVEPKVLASSFSHRLSRVTSLDLKFATMSAEIQIELLRHCHSLEELELRSAVGDRGMQVIGDSCKKLKRIRVDHVNSDGMTDYVTQKGMIAICEGCRELDFLVMYLSDVNNEALAAVGRCLPKLTDFRIVLLEVLDVEDLPLDDGVRSLLQGCPLLTRFSVYLRAGGLSDKGVGYIGEFGAKLRWVLLGCSGESDEGLRLMAEGCRELERLELRGCPFGEAQLASSILEKWTRLKYLWVQGIGATADLGAALVSNKPGFLVEFMGATAQILGYYTVTQPRTDYPDSVCLIYPKDQVEELYQATAQEVHEVTLQEMHEVTSQEMHEVTSQEMHEVTSQEMLELNSRMMQRDPRVDFNVDTFNTFVANYPGVGDVGFYPGFQDAGHYPEVDEVGLEDGPEDVYYPQIGDNVMYFGVEDNGSYPDVGEDGANYIY</sequence>
<evidence type="ECO:0000313" key="4">
    <source>
        <dbReference type="Proteomes" id="UP000822688"/>
    </source>
</evidence>
<reference evidence="3" key="1">
    <citation type="submission" date="2020-06" db="EMBL/GenBank/DDBJ databases">
        <title>WGS assembly of Ceratodon purpureus strain R40.</title>
        <authorList>
            <person name="Carey S.B."/>
            <person name="Jenkins J."/>
            <person name="Shu S."/>
            <person name="Lovell J.T."/>
            <person name="Sreedasyam A."/>
            <person name="Maumus F."/>
            <person name="Tiley G.P."/>
            <person name="Fernandez-Pozo N."/>
            <person name="Barry K."/>
            <person name="Chen C."/>
            <person name="Wang M."/>
            <person name="Lipzen A."/>
            <person name="Daum C."/>
            <person name="Saski C.A."/>
            <person name="Payton A.C."/>
            <person name="Mcbreen J.C."/>
            <person name="Conrad R.E."/>
            <person name="Kollar L.M."/>
            <person name="Olsson S."/>
            <person name="Huttunen S."/>
            <person name="Landis J.B."/>
            <person name="Wickett N.J."/>
            <person name="Johnson M.G."/>
            <person name="Rensing S.A."/>
            <person name="Grimwood J."/>
            <person name="Schmutz J."/>
            <person name="Mcdaniel S.F."/>
        </authorList>
    </citation>
    <scope>NUCLEOTIDE SEQUENCE</scope>
    <source>
        <strain evidence="3">R40</strain>
    </source>
</reference>
<dbReference type="Pfam" id="PF18791">
    <property type="entry name" value="Transp_inhibit"/>
    <property type="match status" value="1"/>
</dbReference>
<dbReference type="FunFam" id="3.80.10.10:FF:000124">
    <property type="entry name" value="Coronatine-insensitive protein 1"/>
    <property type="match status" value="1"/>
</dbReference>
<dbReference type="SUPFAM" id="SSF52047">
    <property type="entry name" value="RNI-like"/>
    <property type="match status" value="2"/>
</dbReference>
<dbReference type="PANTHER" id="PTHR16134">
    <property type="entry name" value="F-BOX/TPR REPEAT PROTEIN POF3"/>
    <property type="match status" value="1"/>
</dbReference>
<keyword evidence="4" id="KW-1185">Reference proteome</keyword>
<feature type="domain" description="Transport inhibitor response 1" evidence="2">
    <location>
        <begin position="91"/>
        <end position="137"/>
    </location>
</feature>
<comment type="caution">
    <text evidence="3">The sequence shown here is derived from an EMBL/GenBank/DDBJ whole genome shotgun (WGS) entry which is preliminary data.</text>
</comment>
<accession>A0A8T0G9A0</accession>
<dbReference type="Gene3D" id="1.20.1280.50">
    <property type="match status" value="1"/>
</dbReference>
<dbReference type="SUPFAM" id="SSF81383">
    <property type="entry name" value="F-box domain"/>
    <property type="match status" value="1"/>
</dbReference>
<evidence type="ECO:0000313" key="3">
    <source>
        <dbReference type="EMBL" id="KAG0555671.1"/>
    </source>
</evidence>
<dbReference type="InterPro" id="IPR032675">
    <property type="entry name" value="LRR_dom_sf"/>
</dbReference>
<dbReference type="EMBL" id="CM026433">
    <property type="protein sequence ID" value="KAG0555671.1"/>
    <property type="molecule type" value="Genomic_DNA"/>
</dbReference>
<dbReference type="CDD" id="cd22159">
    <property type="entry name" value="F-box_AtTIR1-like"/>
    <property type="match status" value="1"/>
</dbReference>
<feature type="domain" description="COI1 F-box" evidence="1">
    <location>
        <begin position="33"/>
        <end position="71"/>
    </location>
</feature>